<keyword evidence="4" id="KW-0732">Signal</keyword>
<evidence type="ECO:0000256" key="3">
    <source>
        <dbReference type="SAM" id="Phobius"/>
    </source>
</evidence>
<dbReference type="EMBL" id="LHPF02000024">
    <property type="protein sequence ID" value="PSC69730.1"/>
    <property type="molecule type" value="Genomic_DNA"/>
</dbReference>
<feature type="region of interest" description="Disordered" evidence="2">
    <location>
        <begin position="383"/>
        <end position="412"/>
    </location>
</feature>
<accession>A0A2P6V6L8</accession>
<reference evidence="6 7" key="1">
    <citation type="journal article" date="2018" name="Plant J.">
        <title>Genome sequences of Chlorella sorokiniana UTEX 1602 and Micractinium conductrix SAG 241.80: implications to maltose excretion by a green alga.</title>
        <authorList>
            <person name="Arriola M.B."/>
            <person name="Velmurugan N."/>
            <person name="Zhang Y."/>
            <person name="Plunkett M.H."/>
            <person name="Hondzo H."/>
            <person name="Barney B.M."/>
        </authorList>
    </citation>
    <scope>NUCLEOTIDE SEQUENCE [LARGE SCALE GENOMIC DNA]</scope>
    <source>
        <strain evidence="6 7">SAG 241.80</strain>
    </source>
</reference>
<dbReference type="GO" id="GO:0016020">
    <property type="term" value="C:membrane"/>
    <property type="evidence" value="ECO:0007669"/>
    <property type="project" value="UniProtKB-SubCell"/>
</dbReference>
<name>A0A2P6V6L8_9CHLO</name>
<dbReference type="AlphaFoldDB" id="A0A2P6V6L8"/>
<sequence length="518" mass="55427">MRGAGLVLAAAAVAACLLPPPVLGQQQASPLAGQGEPTNATTDIYLSHEMIVFFYITWQDPTAYATVVEATRQWKAGEKRTCERQCSDYVGDQACCDGIFMPAFTFRNAYALPGDSATVSRLAILPEPNGSVAWQVNVGGVFYQPMKLTHFPFDSYDLAVQLEFQDTSGPSHPGLRLVPSSAGSTLAAKGTGDAVSQFSIDGLELLVSTGPPTTSAYFEARSTQQSAPGDPLGLTTTQAPLLRGVQPGPVSRLVARNVTQAIVKVRISRFWGWTCMNSVLPVLLLGMLCFMVFSLEPSDIASRVGVCVTLFLAMAAVQFVLTDAQPASSYIMPTQQATLATYFLLALIALESIVVYRIEMRQERALKRQVLVNAREEFAQEQAQAQEKGAGLEHSPEGAAEAGMEGQGGDRLPTATAASPAGALCGSLLRKRRTGCGASVADWAGRCFGAPANAVTAAAAAAVRPDALRRWETHLRTPQYDAYVAWRVDRIALITLAFAYVLAIVLIFTLQSGYVDLF</sequence>
<organism evidence="6 7">
    <name type="scientific">Micractinium conductrix</name>
    <dbReference type="NCBI Taxonomy" id="554055"/>
    <lineage>
        <taxon>Eukaryota</taxon>
        <taxon>Viridiplantae</taxon>
        <taxon>Chlorophyta</taxon>
        <taxon>core chlorophytes</taxon>
        <taxon>Trebouxiophyceae</taxon>
        <taxon>Chlorellales</taxon>
        <taxon>Chlorellaceae</taxon>
        <taxon>Chlorella clade</taxon>
        <taxon>Micractinium</taxon>
    </lineage>
</organism>
<comment type="caution">
    <text evidence="6">The sequence shown here is derived from an EMBL/GenBank/DDBJ whole genome shotgun (WGS) entry which is preliminary data.</text>
</comment>
<evidence type="ECO:0000256" key="2">
    <source>
        <dbReference type="SAM" id="MobiDB-lite"/>
    </source>
</evidence>
<feature type="domain" description="Neurotransmitter-gated ion-channel transmembrane" evidence="5">
    <location>
        <begin position="279"/>
        <end position="508"/>
    </location>
</feature>
<dbReference type="Gene3D" id="2.70.170.10">
    <property type="entry name" value="Neurotransmitter-gated ion-channel ligand-binding domain"/>
    <property type="match status" value="1"/>
</dbReference>
<evidence type="ECO:0000256" key="4">
    <source>
        <dbReference type="SAM" id="SignalP"/>
    </source>
</evidence>
<dbReference type="InterPro" id="IPR006029">
    <property type="entry name" value="Neurotrans-gated_channel_TM"/>
</dbReference>
<evidence type="ECO:0000313" key="7">
    <source>
        <dbReference type="Proteomes" id="UP000239649"/>
    </source>
</evidence>
<evidence type="ECO:0000313" key="6">
    <source>
        <dbReference type="EMBL" id="PSC69730.1"/>
    </source>
</evidence>
<protein>
    <submittedName>
        <fullName evidence="6">Ligand-gated ion channel</fullName>
    </submittedName>
</protein>
<dbReference type="PANTHER" id="PTHR18945">
    <property type="entry name" value="NEUROTRANSMITTER GATED ION CHANNEL"/>
    <property type="match status" value="1"/>
</dbReference>
<feature type="transmembrane region" description="Helical" evidence="3">
    <location>
        <begin position="491"/>
        <end position="510"/>
    </location>
</feature>
<feature type="transmembrane region" description="Helical" evidence="3">
    <location>
        <begin position="270"/>
        <end position="293"/>
    </location>
</feature>
<dbReference type="Gene3D" id="1.20.58.390">
    <property type="entry name" value="Neurotransmitter-gated ion-channel transmembrane domain"/>
    <property type="match status" value="1"/>
</dbReference>
<feature type="signal peptide" evidence="4">
    <location>
        <begin position="1"/>
        <end position="24"/>
    </location>
</feature>
<feature type="chain" id="PRO_5015157840" evidence="4">
    <location>
        <begin position="25"/>
        <end position="518"/>
    </location>
</feature>
<keyword evidence="3" id="KW-0812">Transmembrane</keyword>
<keyword evidence="3" id="KW-1133">Transmembrane helix</keyword>
<comment type="subcellular location">
    <subcellularLocation>
        <location evidence="1">Membrane</location>
        <topology evidence="1">Multi-pass membrane protein</topology>
    </subcellularLocation>
</comment>
<keyword evidence="7" id="KW-1185">Reference proteome</keyword>
<dbReference type="InterPro" id="IPR036719">
    <property type="entry name" value="Neuro-gated_channel_TM_sf"/>
</dbReference>
<keyword evidence="3" id="KW-0472">Membrane</keyword>
<evidence type="ECO:0000256" key="1">
    <source>
        <dbReference type="ARBA" id="ARBA00004141"/>
    </source>
</evidence>
<dbReference type="InterPro" id="IPR038050">
    <property type="entry name" value="Neuro_actylchol_rec"/>
</dbReference>
<dbReference type="SUPFAM" id="SSF90112">
    <property type="entry name" value="Neurotransmitter-gated ion-channel transmembrane pore"/>
    <property type="match status" value="1"/>
</dbReference>
<feature type="transmembrane region" description="Helical" evidence="3">
    <location>
        <begin position="339"/>
        <end position="358"/>
    </location>
</feature>
<feature type="transmembrane region" description="Helical" evidence="3">
    <location>
        <begin position="300"/>
        <end position="319"/>
    </location>
</feature>
<dbReference type="PROSITE" id="PS51257">
    <property type="entry name" value="PROKAR_LIPOPROTEIN"/>
    <property type="match status" value="1"/>
</dbReference>
<dbReference type="GO" id="GO:0005230">
    <property type="term" value="F:extracellular ligand-gated monoatomic ion channel activity"/>
    <property type="evidence" value="ECO:0007669"/>
    <property type="project" value="InterPro"/>
</dbReference>
<dbReference type="GO" id="GO:0004888">
    <property type="term" value="F:transmembrane signaling receptor activity"/>
    <property type="evidence" value="ECO:0007669"/>
    <property type="project" value="InterPro"/>
</dbReference>
<dbReference type="InterPro" id="IPR036734">
    <property type="entry name" value="Neur_chan_lig-bd_sf"/>
</dbReference>
<evidence type="ECO:0000259" key="5">
    <source>
        <dbReference type="Pfam" id="PF02932"/>
    </source>
</evidence>
<dbReference type="OrthoDB" id="2016799at2759"/>
<dbReference type="InterPro" id="IPR006201">
    <property type="entry name" value="Neur_channel"/>
</dbReference>
<dbReference type="Pfam" id="PF02932">
    <property type="entry name" value="Neur_chan_memb"/>
    <property type="match status" value="1"/>
</dbReference>
<gene>
    <name evidence="6" type="ORF">C2E20_6714</name>
</gene>
<dbReference type="Proteomes" id="UP000239649">
    <property type="component" value="Unassembled WGS sequence"/>
</dbReference>
<dbReference type="STRING" id="554055.A0A2P6V6L8"/>
<proteinExistence type="predicted"/>